<reference evidence="12 13" key="1">
    <citation type="journal article" date="2009" name="Genome Res.">
        <title>Whole genome sequence of Desulfovibrio magneticus strain RS-1 revealed common gene clusters in magnetotactic bacteria.</title>
        <authorList>
            <person name="Nakazawa H."/>
            <person name="Arakaki A."/>
            <person name="Narita-Yamada S."/>
            <person name="Yashiro I."/>
            <person name="Jinno K."/>
            <person name="Aoki N."/>
            <person name="Tsuruyama A."/>
            <person name="Okamura Y."/>
            <person name="Tanikawa S."/>
            <person name="Fujita N."/>
            <person name="Takeyama H."/>
            <person name="Matsunaga T."/>
        </authorList>
    </citation>
    <scope>NUCLEOTIDE SEQUENCE [LARGE SCALE GENOMIC DNA]</scope>
    <source>
        <strain evidence="13">ATCC 700980 / DSM 13731 / RS-1</strain>
    </source>
</reference>
<comment type="catalytic activity">
    <reaction evidence="8">
        <text>cob(II)yrinate + 2 L-glutamine + 2 ATP + 2 H2O = cob(II)yrinate a,c diamide + 2 L-glutamate + 2 ADP + 2 phosphate + 2 H(+)</text>
        <dbReference type="Rhea" id="RHEA:26289"/>
        <dbReference type="ChEBI" id="CHEBI:15377"/>
        <dbReference type="ChEBI" id="CHEBI:15378"/>
        <dbReference type="ChEBI" id="CHEBI:29985"/>
        <dbReference type="ChEBI" id="CHEBI:30616"/>
        <dbReference type="ChEBI" id="CHEBI:43474"/>
        <dbReference type="ChEBI" id="CHEBI:58359"/>
        <dbReference type="ChEBI" id="CHEBI:58537"/>
        <dbReference type="ChEBI" id="CHEBI:58894"/>
        <dbReference type="ChEBI" id="CHEBI:456216"/>
        <dbReference type="EC" id="6.3.5.11"/>
    </reaction>
</comment>
<keyword evidence="5 8" id="KW-0067">ATP-binding</keyword>
<evidence type="ECO:0000313" key="12">
    <source>
        <dbReference type="EMBL" id="BAH74676.1"/>
    </source>
</evidence>
<evidence type="ECO:0000256" key="8">
    <source>
        <dbReference type="HAMAP-Rule" id="MF_00027"/>
    </source>
</evidence>
<dbReference type="CDD" id="cd05388">
    <property type="entry name" value="CobB_N"/>
    <property type="match status" value="1"/>
</dbReference>
<evidence type="ECO:0000256" key="9">
    <source>
        <dbReference type="SAM" id="MobiDB-lite"/>
    </source>
</evidence>
<dbReference type="GO" id="GO:0005524">
    <property type="term" value="F:ATP binding"/>
    <property type="evidence" value="ECO:0007669"/>
    <property type="project" value="UniProtKB-UniRule"/>
</dbReference>
<dbReference type="Pfam" id="PF01656">
    <property type="entry name" value="CbiA"/>
    <property type="match status" value="1"/>
</dbReference>
<comment type="pathway">
    <text evidence="8">Cofactor biosynthesis; adenosylcobalamin biosynthesis; cob(II)yrinate a,c-diamide from sirohydrochlorin (anaerobic route): step 10/10.</text>
</comment>
<feature type="active site" description="Nucleophile" evidence="8">
    <location>
        <position position="357"/>
    </location>
</feature>
<proteinExistence type="inferred from homology"/>
<feature type="site" description="Increases nucleophilicity of active site Cys" evidence="8">
    <location>
        <position position="461"/>
    </location>
</feature>
<dbReference type="InterPro" id="IPR027417">
    <property type="entry name" value="P-loop_NTPase"/>
</dbReference>
<dbReference type="PANTHER" id="PTHR43873">
    <property type="entry name" value="COBYRINATE A,C-DIAMIDE SYNTHASE"/>
    <property type="match status" value="1"/>
</dbReference>
<keyword evidence="6 8" id="KW-0460">Magnesium</keyword>
<dbReference type="InterPro" id="IPR002586">
    <property type="entry name" value="CobQ/CobB/MinD/ParA_Nub-bd_dom"/>
</dbReference>
<comment type="function">
    <text evidence="8">Catalyzes the ATP-dependent amidation of the two carboxylate groups at positions a and c of cobyrinate, using either L-glutamine or ammonia as the nitrogen source.</text>
</comment>
<evidence type="ECO:0000256" key="6">
    <source>
        <dbReference type="ARBA" id="ARBA00022842"/>
    </source>
</evidence>
<keyword evidence="13" id="KW-1185">Reference proteome</keyword>
<feature type="domain" description="CobB/CobQ-like glutamine amidotransferase" evidence="11">
    <location>
        <begin position="275"/>
        <end position="467"/>
    </location>
</feature>
<keyword evidence="7 8" id="KW-0315">Glutamine amidotransferase</keyword>
<dbReference type="Gene3D" id="3.40.50.300">
    <property type="entry name" value="P-loop containing nucleotide triphosphate hydrolases"/>
    <property type="match status" value="2"/>
</dbReference>
<evidence type="ECO:0000256" key="1">
    <source>
        <dbReference type="ARBA" id="ARBA00001946"/>
    </source>
</evidence>
<dbReference type="HAMAP" id="MF_00027">
    <property type="entry name" value="CobB_CbiA"/>
    <property type="match status" value="1"/>
</dbReference>
<evidence type="ECO:0000256" key="4">
    <source>
        <dbReference type="ARBA" id="ARBA00022741"/>
    </source>
</evidence>
<keyword evidence="4 8" id="KW-0547">Nucleotide-binding</keyword>
<evidence type="ECO:0000256" key="5">
    <source>
        <dbReference type="ARBA" id="ARBA00022840"/>
    </source>
</evidence>
<evidence type="ECO:0000313" key="13">
    <source>
        <dbReference type="Proteomes" id="UP000009071"/>
    </source>
</evidence>
<evidence type="ECO:0000256" key="7">
    <source>
        <dbReference type="ARBA" id="ARBA00022962"/>
    </source>
</evidence>
<comment type="cofactor">
    <cofactor evidence="1 8">
        <name>Mg(2+)</name>
        <dbReference type="ChEBI" id="CHEBI:18420"/>
    </cofactor>
</comment>
<name>C4XLT8_SOLM1</name>
<dbReference type="Gene3D" id="3.40.50.880">
    <property type="match status" value="1"/>
</dbReference>
<organism evidence="12 13">
    <name type="scientific">Solidesulfovibrio magneticus (strain ATCC 700980 / DSM 13731 / RS-1)</name>
    <name type="common">Desulfovibrio magneticus</name>
    <dbReference type="NCBI Taxonomy" id="573370"/>
    <lineage>
        <taxon>Bacteria</taxon>
        <taxon>Pseudomonadati</taxon>
        <taxon>Thermodesulfobacteriota</taxon>
        <taxon>Desulfovibrionia</taxon>
        <taxon>Desulfovibrionales</taxon>
        <taxon>Desulfovibrionaceae</taxon>
        <taxon>Solidesulfovibrio</taxon>
    </lineage>
</organism>
<dbReference type="Proteomes" id="UP000009071">
    <property type="component" value="Chromosome"/>
</dbReference>
<dbReference type="GO" id="GO:0042242">
    <property type="term" value="F:cobyrinic acid a,c-diamide synthase activity"/>
    <property type="evidence" value="ECO:0007669"/>
    <property type="project" value="UniProtKB-UniRule"/>
</dbReference>
<evidence type="ECO:0000256" key="3">
    <source>
        <dbReference type="ARBA" id="ARBA00022598"/>
    </source>
</evidence>
<dbReference type="InterPro" id="IPR004484">
    <property type="entry name" value="CbiA/CobB_synth"/>
</dbReference>
<dbReference type="InterPro" id="IPR011698">
    <property type="entry name" value="GATase_3"/>
</dbReference>
<gene>
    <name evidence="8 12" type="primary">cbiA</name>
    <name evidence="12" type="ordered locus">DMR_11850</name>
</gene>
<dbReference type="EC" id="6.3.5.11" evidence="8"/>
<sequence length="482" mass="49865">MENSGMTHDTVPALVVAGVKSGCGKTSVALGLMRALARRGHIVAPFKAGPDFIDPGHHALAAGRTSHNLDAWMCGASGVADIYKRQTAGVDAVVVEGVMGLFDGFSATEETGSTAELAKLLDLPVLLVIDAASMARSVAALAQGFIRFDPRLRFCGVALNNAGSPSHAALLAEAFRAALPDIPLWGVLPRCSAIAAPSRHLGLVTAEDSPDLLPRLDALADWLEASLDLSFFHGIEPHPRQPDPTPHPGGPGGMIPPGGSRAAPVRVRAEPGIAVGVACDKAFSFYYGENLRLLEAAGARIVPFSPLDDTGLPEGVGGLYFGGGYPELQAEKLAANVAMRRAVREFCAAGRPVYAECGGFMYLMESLVDLGGKSHALCGVFPMTAVMGGRFAALGYREVTTRAASCLGPAGTVLRGHEFHYSRLAAVPDGLPAIYAMTGRGGFVAGPEGFVAGRTLGSYVHLHFGSNPAAAAAFVAACAEGT</sequence>
<dbReference type="InterPro" id="IPR029062">
    <property type="entry name" value="Class_I_gatase-like"/>
</dbReference>
<dbReference type="CDD" id="cd03130">
    <property type="entry name" value="GATase1_CobB"/>
    <property type="match status" value="1"/>
</dbReference>
<feature type="region of interest" description="Disordered" evidence="9">
    <location>
        <begin position="234"/>
        <end position="263"/>
    </location>
</feature>
<protein>
    <recommendedName>
        <fullName evidence="8">Cobyrinate a,c-diamide synthase</fullName>
        <ecNumber evidence="8">6.3.5.11</ecNumber>
    </recommendedName>
    <alternativeName>
        <fullName evidence="8">Cobyrinic acid a,c-diamide synthetase</fullName>
    </alternativeName>
</protein>
<comment type="domain">
    <text evidence="8">Comprises of two domains. The C-terminal domain contains the binding site for glutamine and catalyzes the hydrolysis of this substrate to glutamate and ammonia. The N-terminal domain is anticipated to bind ATP and cobyrinate and catalyzes the ultimate synthesis of the diamide product. The ammonia produced via the glutaminase domain is probably translocated to the adjacent domain via a molecular tunnel, where it reacts with an activated intermediate.</text>
</comment>
<dbReference type="AlphaFoldDB" id="C4XLT8"/>
<dbReference type="NCBIfam" id="NF002204">
    <property type="entry name" value="PRK01077.1"/>
    <property type="match status" value="1"/>
</dbReference>
<dbReference type="HOGENOM" id="CLU_022752_2_0_7"/>
<dbReference type="PROSITE" id="PS51274">
    <property type="entry name" value="GATASE_COBBQ"/>
    <property type="match status" value="1"/>
</dbReference>
<dbReference type="UniPathway" id="UPA00148">
    <property type="reaction ID" value="UER00231"/>
</dbReference>
<comment type="miscellaneous">
    <text evidence="8">The a and c carboxylates of cobyrinate are activated for nucleophilic attack via formation of a phosphorylated intermediate by ATP. CbiA catalyzes first the amidation of the c-carboxylate, and then that of the a-carboxylate.</text>
</comment>
<dbReference type="SUPFAM" id="SSF52540">
    <property type="entry name" value="P-loop containing nucleoside triphosphate hydrolases"/>
    <property type="match status" value="1"/>
</dbReference>
<feature type="domain" description="CobQ/CobB/MinD/ParA nucleotide binding" evidence="10">
    <location>
        <begin position="14"/>
        <end position="201"/>
    </location>
</feature>
<accession>C4XLT8</accession>
<dbReference type="PANTHER" id="PTHR43873:SF1">
    <property type="entry name" value="COBYRINATE A,C-DIAMIDE SYNTHASE"/>
    <property type="match status" value="1"/>
</dbReference>
<keyword evidence="3 8" id="KW-0436">Ligase</keyword>
<dbReference type="Pfam" id="PF07685">
    <property type="entry name" value="GATase_3"/>
    <property type="match status" value="1"/>
</dbReference>
<dbReference type="GO" id="GO:0009236">
    <property type="term" value="P:cobalamin biosynthetic process"/>
    <property type="evidence" value="ECO:0007669"/>
    <property type="project" value="UniProtKB-UniRule"/>
</dbReference>
<dbReference type="SUPFAM" id="SSF52317">
    <property type="entry name" value="Class I glutamine amidotransferase-like"/>
    <property type="match status" value="1"/>
</dbReference>
<dbReference type="eggNOG" id="COG1797">
    <property type="taxonomic scope" value="Bacteria"/>
</dbReference>
<comment type="similarity">
    <text evidence="8">Belongs to the CobB/CbiA family.</text>
</comment>
<evidence type="ECO:0000256" key="2">
    <source>
        <dbReference type="ARBA" id="ARBA00022573"/>
    </source>
</evidence>
<keyword evidence="2 8" id="KW-0169">Cobalamin biosynthesis</keyword>
<evidence type="ECO:0000259" key="10">
    <source>
        <dbReference type="Pfam" id="PF01656"/>
    </source>
</evidence>
<dbReference type="EMBL" id="AP010904">
    <property type="protein sequence ID" value="BAH74676.1"/>
    <property type="molecule type" value="Genomic_DNA"/>
</dbReference>
<dbReference type="STRING" id="573370.DMR_11850"/>
<dbReference type="NCBIfam" id="TIGR00379">
    <property type="entry name" value="cobB"/>
    <property type="match status" value="1"/>
</dbReference>
<dbReference type="KEGG" id="dma:DMR_11850"/>
<evidence type="ECO:0000259" key="11">
    <source>
        <dbReference type="Pfam" id="PF07685"/>
    </source>
</evidence>